<dbReference type="RefSeq" id="WP_122260452.1">
    <property type="nucleotide sequence ID" value="NZ_RBTN01000294.1"/>
</dbReference>
<name>A0AB74BC98_PSESS</name>
<sequence length="69" mass="7859">MIIIEDKFTGGAQVSMEMDMEMDKEASELFVFHCPAGQGCKVSKWPLDSYHMPIAVAHYEQCCELERTD</sequence>
<dbReference type="EMBL" id="RBTN01000294">
    <property type="protein sequence ID" value="RMT70329.1"/>
    <property type="molecule type" value="Genomic_DNA"/>
</dbReference>
<reference evidence="1 2" key="1">
    <citation type="submission" date="2018-08" db="EMBL/GenBank/DDBJ databases">
        <title>Recombination of ecologically and evolutionarily significant loci maintains genetic cohesion in the Pseudomonas syringae species complex.</title>
        <authorList>
            <person name="Dillon M."/>
            <person name="Thakur S."/>
            <person name="Almeida R.N.D."/>
            <person name="Weir B.S."/>
            <person name="Guttman D.S."/>
        </authorList>
    </citation>
    <scope>NUCLEOTIDE SEQUENCE [LARGE SCALE GENOMIC DNA]</scope>
    <source>
        <strain evidence="1 2">ICMP 13786</strain>
    </source>
</reference>
<proteinExistence type="predicted"/>
<dbReference type="Proteomes" id="UP000268636">
    <property type="component" value="Unassembled WGS sequence"/>
</dbReference>
<comment type="caution">
    <text evidence="1">The sequence shown here is derived from an EMBL/GenBank/DDBJ whole genome shotgun (WGS) entry which is preliminary data.</text>
</comment>
<evidence type="ECO:0000313" key="1">
    <source>
        <dbReference type="EMBL" id="RMT70329.1"/>
    </source>
</evidence>
<dbReference type="AlphaFoldDB" id="A0AB74BC98"/>
<evidence type="ECO:0000313" key="2">
    <source>
        <dbReference type="Proteomes" id="UP000268636"/>
    </source>
</evidence>
<accession>A0AB74BC98</accession>
<organism evidence="1 2">
    <name type="scientific">Pseudomonas savastanoi pv. nerii</name>
    <dbReference type="NCBI Taxonomy" id="360921"/>
    <lineage>
        <taxon>Bacteria</taxon>
        <taxon>Pseudomonadati</taxon>
        <taxon>Pseudomonadota</taxon>
        <taxon>Gammaproteobacteria</taxon>
        <taxon>Pseudomonadales</taxon>
        <taxon>Pseudomonadaceae</taxon>
        <taxon>Pseudomonas</taxon>
    </lineage>
</organism>
<protein>
    <submittedName>
        <fullName evidence="1">Uncharacterized protein</fullName>
    </submittedName>
</protein>
<gene>
    <name evidence="1" type="ORF">ALP42_00178</name>
</gene>